<evidence type="ECO:0000256" key="7">
    <source>
        <dbReference type="SAM" id="Coils"/>
    </source>
</evidence>
<reference evidence="9" key="1">
    <citation type="submission" date="2021-02" db="EMBL/GenBank/DDBJ databases">
        <authorList>
            <person name="Nowell W R."/>
        </authorList>
    </citation>
    <scope>NUCLEOTIDE SEQUENCE</scope>
</reference>
<name>A0A814CUN7_ADIRI</name>
<feature type="region of interest" description="Disordered" evidence="8">
    <location>
        <begin position="1"/>
        <end position="27"/>
    </location>
</feature>
<proteinExistence type="inferred from homology"/>
<dbReference type="Proteomes" id="UP000663852">
    <property type="component" value="Unassembled WGS sequence"/>
</dbReference>
<keyword evidence="4 7" id="KW-0175">Coiled coil</keyword>
<evidence type="ECO:0000256" key="1">
    <source>
        <dbReference type="ARBA" id="ARBA00004138"/>
    </source>
</evidence>
<evidence type="ECO:0000256" key="3">
    <source>
        <dbReference type="ARBA" id="ARBA00014087"/>
    </source>
</evidence>
<evidence type="ECO:0000313" key="9">
    <source>
        <dbReference type="EMBL" id="CAF0944659.1"/>
    </source>
</evidence>
<evidence type="ECO:0000313" key="10">
    <source>
        <dbReference type="Proteomes" id="UP000663852"/>
    </source>
</evidence>
<accession>A0A814CUN7</accession>
<evidence type="ECO:0000256" key="5">
    <source>
        <dbReference type="ARBA" id="ARBA00023069"/>
    </source>
</evidence>
<organism evidence="9 10">
    <name type="scientific">Adineta ricciae</name>
    <name type="common">Rotifer</name>
    <dbReference type="NCBI Taxonomy" id="249248"/>
    <lineage>
        <taxon>Eukaryota</taxon>
        <taxon>Metazoa</taxon>
        <taxon>Spiralia</taxon>
        <taxon>Gnathifera</taxon>
        <taxon>Rotifera</taxon>
        <taxon>Eurotatoria</taxon>
        <taxon>Bdelloidea</taxon>
        <taxon>Adinetida</taxon>
        <taxon>Adinetidae</taxon>
        <taxon>Adineta</taxon>
    </lineage>
</organism>
<dbReference type="PANTHER" id="PTHR31954:SF1">
    <property type="entry name" value="CILIA- AND FLAGELLA-ASSOCIATED PROTEIN 157"/>
    <property type="match status" value="1"/>
</dbReference>
<dbReference type="EMBL" id="CAJNOJ010000045">
    <property type="protein sequence ID" value="CAF0944659.1"/>
    <property type="molecule type" value="Genomic_DNA"/>
</dbReference>
<comment type="subcellular location">
    <subcellularLocation>
        <location evidence="1">Cell projection</location>
        <location evidence="1">Cilium</location>
    </subcellularLocation>
</comment>
<dbReference type="AlphaFoldDB" id="A0A814CUN7"/>
<dbReference type="PANTHER" id="PTHR31954">
    <property type="entry name" value="CILIA- AND FLAGELLA-ASSOCIATED PROTEIN 157"/>
    <property type="match status" value="1"/>
</dbReference>
<keyword evidence="5" id="KW-0969">Cilium</keyword>
<gene>
    <name evidence="9" type="ORF">EDS130_LOCUS12005</name>
</gene>
<evidence type="ECO:0000256" key="8">
    <source>
        <dbReference type="SAM" id="MobiDB-lite"/>
    </source>
</evidence>
<protein>
    <recommendedName>
        <fullName evidence="3">Cilia- and flagella-associated protein 157</fullName>
    </recommendedName>
</protein>
<feature type="coiled-coil region" evidence="7">
    <location>
        <begin position="299"/>
        <end position="354"/>
    </location>
</feature>
<dbReference type="GO" id="GO:0036064">
    <property type="term" value="C:ciliary basal body"/>
    <property type="evidence" value="ECO:0007669"/>
    <property type="project" value="TreeGrafter"/>
</dbReference>
<dbReference type="InterPro" id="IPR038844">
    <property type="entry name" value="CFAP157"/>
</dbReference>
<feature type="compositionally biased region" description="Basic residues" evidence="8">
    <location>
        <begin position="1"/>
        <end position="17"/>
    </location>
</feature>
<dbReference type="GO" id="GO:0008017">
    <property type="term" value="F:microtubule binding"/>
    <property type="evidence" value="ECO:0007669"/>
    <property type="project" value="TreeGrafter"/>
</dbReference>
<comment type="caution">
    <text evidence="9">The sequence shown here is derived from an EMBL/GenBank/DDBJ whole genome shotgun (WGS) entry which is preliminary data.</text>
</comment>
<evidence type="ECO:0000256" key="6">
    <source>
        <dbReference type="ARBA" id="ARBA00023273"/>
    </source>
</evidence>
<keyword evidence="6" id="KW-0966">Cell projection</keyword>
<dbReference type="OrthoDB" id="166611at2759"/>
<feature type="coiled-coil region" evidence="7">
    <location>
        <begin position="34"/>
        <end position="142"/>
    </location>
</feature>
<comment type="similarity">
    <text evidence="2">Belongs to the CFAP157 family.</text>
</comment>
<evidence type="ECO:0000256" key="4">
    <source>
        <dbReference type="ARBA" id="ARBA00023054"/>
    </source>
</evidence>
<evidence type="ECO:0000256" key="2">
    <source>
        <dbReference type="ARBA" id="ARBA00010841"/>
    </source>
</evidence>
<sequence length="554" mass="64665">MPGKKGKDKGKGKKKKAPAVPEYVPEPKLSENDKRFYTKQIELLERQYERYQQRCDELRLRQQTELDQVKTLEQDFEMLKYAKKQVELKEEEIADLKDRLVGLGQAKELEKDLLQKQLNDLKNEINDLRERFEVENGELRNQVADLEMFRAKQDSYLARRQQQKDTFKFKEEDHVRKLECIVTKDQVDRDRMKRDMIQKMNHVAAEFRRASNKQMAETTKRTINENARIEQTVDDMEDITTRVEHENEHMFDANNQLEMSIQALRNKEQQHAFQHATSAEIIQLLANMLTNQEQIIVQKQEQVAQMDVAERRMSELRSLIFNNEKTYPNLRQENKSYTEQLNELDEAIAKKSKDKTIILANLRRAVGLITESLKIRDEEKASGFTADRSRDLIASEKTGNLFKQLHEILTSTENEVDLEEIEPQSSDLENKRTTLNVREAGKRRDNLSYALGDIGFVPRRDAILLTNFDKMQQQVYPARERDIVRRTAKKSVAVQTPGLARGSFGSDVSLNHLGPYDNNVHDSTREQFNRPTFGPVARVPHVISATNRVVQYLF</sequence>